<accession>A0A7S3C1R7</accession>
<proteinExistence type="predicted"/>
<sequence>MTLLMASAEFHVTNSPQLTKLDRQVATRPTSQGRRFKAIVYLMLQGGLDSWNLVIPHQGCGNENVTSYAQYQRIREGSALQQDEVHPIHVRNGSKNYEVCSTFGVHPDFPLLAELYAAGEAVVLVGTGTLIEPLTKTQYSEKTRRIPDSVFAHNVQQRITMAVHDPQNARGVLGRMVDILTGVDMGGSDASPPPAPASPPPTPYAAAAYSMSGVAKALDGSIAPNMVNAKEGAVQFTEAATYAEPIANMSRAARRSVFAETYSASLETALSASKRLADAYNRVPALSATFPTSQPGREFEYVAKTIAARELLGEERQVFYVQYNGFDTHSSLLDQVATKMASINQALVAFSSEMKALGVWNDTLVVEASDFGRTINTNGAGTDHAWAGSYFMMGGGLRGGQMVGEYPATLDEDSPTRLKGGRFLPTTPWESPWNAIADWFGVPQSQIGSMLPNAANFGDSLLTRSQLFKDDQQ</sequence>
<dbReference type="InterPro" id="IPR010869">
    <property type="entry name" value="DUF1501"/>
</dbReference>
<dbReference type="PANTHER" id="PTHR43737">
    <property type="entry name" value="BLL7424 PROTEIN"/>
    <property type="match status" value="1"/>
</dbReference>
<dbReference type="SUPFAM" id="SSF53649">
    <property type="entry name" value="Alkaline phosphatase-like"/>
    <property type="match status" value="1"/>
</dbReference>
<reference evidence="1" key="1">
    <citation type="submission" date="2021-01" db="EMBL/GenBank/DDBJ databases">
        <authorList>
            <person name="Corre E."/>
            <person name="Pelletier E."/>
            <person name="Niang G."/>
            <person name="Scheremetjew M."/>
            <person name="Finn R."/>
            <person name="Kale V."/>
            <person name="Holt S."/>
            <person name="Cochrane G."/>
            <person name="Meng A."/>
            <person name="Brown T."/>
            <person name="Cohen L."/>
        </authorList>
    </citation>
    <scope>NUCLEOTIDE SEQUENCE</scope>
    <source>
        <strain evidence="1">CCMP281</strain>
    </source>
</reference>
<dbReference type="EMBL" id="HBHX01070777">
    <property type="protein sequence ID" value="CAE0151760.1"/>
    <property type="molecule type" value="Transcribed_RNA"/>
</dbReference>
<dbReference type="Pfam" id="PF07394">
    <property type="entry name" value="DUF1501"/>
    <property type="match status" value="1"/>
</dbReference>
<dbReference type="PANTHER" id="PTHR43737:SF1">
    <property type="entry name" value="DUF1501 DOMAIN-CONTAINING PROTEIN"/>
    <property type="match status" value="1"/>
</dbReference>
<dbReference type="InterPro" id="IPR017850">
    <property type="entry name" value="Alkaline_phosphatase_core_sf"/>
</dbReference>
<gene>
    <name evidence="1" type="ORF">HERI1096_LOCUS39120</name>
</gene>
<organism evidence="1">
    <name type="scientific">Haptolina ericina</name>
    <dbReference type="NCBI Taxonomy" id="156174"/>
    <lineage>
        <taxon>Eukaryota</taxon>
        <taxon>Haptista</taxon>
        <taxon>Haptophyta</taxon>
        <taxon>Prymnesiophyceae</taxon>
        <taxon>Prymnesiales</taxon>
        <taxon>Prymnesiaceae</taxon>
        <taxon>Haptolina</taxon>
    </lineage>
</organism>
<protein>
    <recommendedName>
        <fullName evidence="2">DUF1501 domain-containing protein</fullName>
    </recommendedName>
</protein>
<name>A0A7S3C1R7_9EUKA</name>
<evidence type="ECO:0008006" key="2">
    <source>
        <dbReference type="Google" id="ProtNLM"/>
    </source>
</evidence>
<evidence type="ECO:0000313" key="1">
    <source>
        <dbReference type="EMBL" id="CAE0151760.1"/>
    </source>
</evidence>
<dbReference type="AlphaFoldDB" id="A0A7S3C1R7"/>